<evidence type="ECO:0000313" key="4">
    <source>
        <dbReference type="Proteomes" id="UP000016985"/>
    </source>
</evidence>
<name>F9P9N3_STRCV</name>
<accession>F9P9N3</accession>
<protein>
    <submittedName>
        <fullName evidence="1">Conserved domain protein</fullName>
    </submittedName>
</protein>
<evidence type="ECO:0000313" key="3">
    <source>
        <dbReference type="Proteomes" id="UP000003287"/>
    </source>
</evidence>
<evidence type="ECO:0000313" key="1">
    <source>
        <dbReference type="EMBL" id="EGV06921.1"/>
    </source>
</evidence>
<dbReference type="EMBL" id="AFUP01000009">
    <property type="protein sequence ID" value="EGV06921.1"/>
    <property type="molecule type" value="Genomic_DNA"/>
</dbReference>
<dbReference type="Proteomes" id="UP000016985">
    <property type="component" value="Unassembled WGS sequence"/>
</dbReference>
<organism evidence="1 3">
    <name type="scientific">Streptococcus constellatus subsp. pharyngis SK1060 = CCUG 46377</name>
    <dbReference type="NCBI Taxonomy" id="1035184"/>
    <lineage>
        <taxon>Bacteria</taxon>
        <taxon>Bacillati</taxon>
        <taxon>Bacillota</taxon>
        <taxon>Bacilli</taxon>
        <taxon>Lactobacillales</taxon>
        <taxon>Streptococcaceae</taxon>
        <taxon>Streptococcus</taxon>
        <taxon>Streptococcus anginosus group</taxon>
    </lineage>
</organism>
<dbReference type="EMBL" id="BASX01000002">
    <property type="protein sequence ID" value="GAD43798.1"/>
    <property type="molecule type" value="Genomic_DNA"/>
</dbReference>
<reference evidence="1 3" key="1">
    <citation type="submission" date="2011-06" db="EMBL/GenBank/DDBJ databases">
        <authorList>
            <person name="Harkins D.M."/>
            <person name="Madupu R."/>
            <person name="Durkin A.S."/>
            <person name="Torralba M."/>
            <person name="Methe B."/>
            <person name="Sutton G.G."/>
            <person name="Nelson K.E."/>
        </authorList>
    </citation>
    <scope>NUCLEOTIDE SEQUENCE [LARGE SCALE GENOMIC DNA]</scope>
    <source>
        <strain evidence="1 3">SK1060</strain>
    </source>
</reference>
<proteinExistence type="predicted"/>
<evidence type="ECO:0000313" key="2">
    <source>
        <dbReference type="EMBL" id="GAD43798.1"/>
    </source>
</evidence>
<gene>
    <name evidence="2" type="ORF">ANG5_0326</name>
    <name evidence="1" type="ORF">HMPREF1042_2382</name>
</gene>
<dbReference type="AlphaFoldDB" id="F9P9N3"/>
<dbReference type="Proteomes" id="UP000003287">
    <property type="component" value="Unassembled WGS sequence"/>
</dbReference>
<sequence length="53" mass="5703">MKAAVFVKLGRMEVARPGAIVGRVGVPHTGDINIGDYWMANLAMAGGRFLHHL</sequence>
<reference evidence="2 4" key="2">
    <citation type="submission" date="2013-09" db="EMBL/GenBank/DDBJ databases">
        <title>Genome Sequences of seven clinical isolates and type strains of anginosus group streptococci.</title>
        <authorList>
            <person name="Maruyama F."/>
            <person name="Sakurai A."/>
            <person name="Ogura Y."/>
            <person name="Homma H."/>
            <person name="Takahashi N."/>
            <person name="Ohtsubo Y."/>
            <person name="Hoshino T."/>
            <person name="Okahashi N."/>
            <person name="Nakagawa I."/>
            <person name="Kimura S."/>
            <person name="Fujiwara T."/>
            <person name="Hayashi T."/>
            <person name="Shintani S."/>
        </authorList>
    </citation>
    <scope>NUCLEOTIDE SEQUENCE [LARGE SCALE GENOMIC DNA]</scope>
    <source>
        <strain evidence="2">CCUG 46377</strain>
        <strain evidence="4">CCUG46377</strain>
    </source>
</reference>
<keyword evidence="4" id="KW-1185">Reference proteome</keyword>